<dbReference type="PANTHER" id="PTHR40254">
    <property type="entry name" value="BLR0577 PROTEIN"/>
    <property type="match status" value="1"/>
</dbReference>
<dbReference type="Pfam" id="PF13454">
    <property type="entry name" value="NAD_binding_9"/>
    <property type="match status" value="1"/>
</dbReference>
<comment type="caution">
    <text evidence="2">The sequence shown here is derived from an EMBL/GenBank/DDBJ whole genome shotgun (WGS) entry which is preliminary data.</text>
</comment>
<feature type="domain" description="FAD-dependent urate hydroxylase HpyO/Asp monooxygenase CreE-like FAD/NAD(P)-binding" evidence="1">
    <location>
        <begin position="26"/>
        <end position="200"/>
    </location>
</feature>
<accession>A0A3M4M1H8</accession>
<evidence type="ECO:0000313" key="3">
    <source>
        <dbReference type="Proteomes" id="UP000277236"/>
    </source>
</evidence>
<name>A0A3M4M1H8_PSECI</name>
<evidence type="ECO:0000313" key="2">
    <source>
        <dbReference type="EMBL" id="RMQ47708.1"/>
    </source>
</evidence>
<organism evidence="2 3">
    <name type="scientific">Pseudomonas cichorii</name>
    <dbReference type="NCBI Taxonomy" id="36746"/>
    <lineage>
        <taxon>Bacteria</taxon>
        <taxon>Pseudomonadati</taxon>
        <taxon>Pseudomonadota</taxon>
        <taxon>Gammaproteobacteria</taxon>
        <taxon>Pseudomonadales</taxon>
        <taxon>Pseudomonadaceae</taxon>
        <taxon>Pseudomonas</taxon>
    </lineage>
</organism>
<reference evidence="2 3" key="1">
    <citation type="submission" date="2018-08" db="EMBL/GenBank/DDBJ databases">
        <title>Recombination of ecologically and evolutionarily significant loci maintains genetic cohesion in the Pseudomonas syringae species complex.</title>
        <authorList>
            <person name="Dillon M."/>
            <person name="Thakur S."/>
            <person name="Almeida R.N.D."/>
            <person name="Weir B.S."/>
            <person name="Guttman D.S."/>
        </authorList>
    </citation>
    <scope>NUCLEOTIDE SEQUENCE [LARGE SCALE GENOMIC DNA]</scope>
    <source>
        <strain evidence="2 3">ICMP 3353</strain>
    </source>
</reference>
<protein>
    <recommendedName>
        <fullName evidence="1">FAD-dependent urate hydroxylase HpyO/Asp monooxygenase CreE-like FAD/NAD(P)-binding domain-containing protein</fullName>
    </recommendedName>
</protein>
<dbReference type="InterPro" id="IPR052189">
    <property type="entry name" value="L-asp_N-monooxygenase_NS-form"/>
</dbReference>
<dbReference type="SUPFAM" id="SSF51905">
    <property type="entry name" value="FAD/NAD(P)-binding domain"/>
    <property type="match status" value="1"/>
</dbReference>
<sequence>MGMQTLSIERFIEPAQSIEPATRKVAIIGMGSRGLSILEQLIGMARDDRSQRWLIELFDPQSPGSGLHLAEQPDYLMLNTMAGQLSAFSSAFPACEPAGMTFLQWCTAHGLRLDERGHTSDSESARPIAFGDFVPRKLLGRYLQDSYRFLLEQCPAHVQVRHYRQTVIACQPLPDAPGFRLQTANGQRFTTEALFLTSGHVVEAQAPQHSGERVLIEGLGLTAMDTVAALTQGRGGRYVRDSGIAGWRYQPSGREPQIYLFSRSGLAFHSRPQWRQGRGVALPRLFFTAQAIETLRQQRLHGQLDFVQDILPLIEDEMRGVFYQARVHLEAPLQLASLQQALWDAVQPQAREALFARLADQWGAFEPGQWLSPRRWSGNPEDYGQWYRQWIEDDLALSRRGTAQSPLKQALEVWRDYRDLLRTLVDRQGLTERSTLEFYAIWAGVSNRLVGGPQKERYEDLLALLDAGVVRVLPPMDDARCAGIDFDRVIQARVPHSGLAHNDQPLVRDLLRQGMLRAAHEYPADGIETDSVGRALDVEGSVQERLWALGPAVEGCTFYNHYVPTPEPTCRALLEARLAVEACMSALGVNAATARKPSSQNV</sequence>
<gene>
    <name evidence="2" type="ORF">ALQ04_04127</name>
</gene>
<dbReference type="EMBL" id="RBRE01000035">
    <property type="protein sequence ID" value="RMQ47708.1"/>
    <property type="molecule type" value="Genomic_DNA"/>
</dbReference>
<dbReference type="PANTHER" id="PTHR40254:SF1">
    <property type="entry name" value="BLR0577 PROTEIN"/>
    <property type="match status" value="1"/>
</dbReference>
<dbReference type="Proteomes" id="UP000277236">
    <property type="component" value="Unassembled WGS sequence"/>
</dbReference>
<proteinExistence type="predicted"/>
<dbReference type="InterPro" id="IPR038732">
    <property type="entry name" value="HpyO/CreE_NAD-binding"/>
</dbReference>
<evidence type="ECO:0000259" key="1">
    <source>
        <dbReference type="Pfam" id="PF13454"/>
    </source>
</evidence>
<dbReference type="InterPro" id="IPR036188">
    <property type="entry name" value="FAD/NAD-bd_sf"/>
</dbReference>
<dbReference type="AlphaFoldDB" id="A0A3M4M1H8"/>